<reference evidence="4" key="1">
    <citation type="journal article" date="2021" name="Sci. Adv.">
        <title>The American lobster genome reveals insights on longevity, neural, and immune adaptations.</title>
        <authorList>
            <person name="Polinski J.M."/>
            <person name="Zimin A.V."/>
            <person name="Clark K.F."/>
            <person name="Kohn A.B."/>
            <person name="Sadowski N."/>
            <person name="Timp W."/>
            <person name="Ptitsyn A."/>
            <person name="Khanna P."/>
            <person name="Romanova D.Y."/>
            <person name="Williams P."/>
            <person name="Greenwood S.J."/>
            <person name="Moroz L.L."/>
            <person name="Walt D.R."/>
            <person name="Bodnar A.G."/>
        </authorList>
    </citation>
    <scope>NUCLEOTIDE SEQUENCE</scope>
    <source>
        <strain evidence="4">GMGI-L3</strain>
    </source>
</reference>
<dbReference type="CDD" id="cd05834">
    <property type="entry name" value="PWWP_HRP"/>
    <property type="match status" value="1"/>
</dbReference>
<sequence length="638" mass="69945">NAFNIPVFSSIFQVEHFEPDPLGKPLKKYPVLFYGTYETASLKPDDIFPYNENIERFGKPQKRKGFNEGLWQIVNNPNFDPNVPIPPEVLATANSAPNTPKTPIAKAAKKLQNSTPAVVATDEKSDESDVDPGDLVIDESAGKAKKAASSDVKKTPKDTPKQVRASQKDTPKDTPKQTRLINKEGSKETPKQQAGDTTEPQVSRSGRLIKPKKFLDEGGDASRPPSAAAGTPVAGTDVPSDTSVPTDTPATTGPPPPRKRGRPPKNRDVDASPRITNANVTTQSKTSTKDTTSKSSSSPNKALGDHLKQSPSKEKTKNQAKQNEIELPKESDLASKQTFLKLKTDMESGTLNAEELKELTKANEKEETHTAIIEENKKYTETCKAKLGSRSIAACTSASACDKKSTSFTDNSLTSRTISCSSSSLSSANIPMGSSTLNSSSRESVGSNMSASPRTLDMEAQLLDLDQKIREALSVTNPRKDDAKLYLERMSKLVISGLMLKKNPHVVDAIKKCRRYKYDDEVRLKADMVFNRFKLLFVVPESQEWDSMFAEKVAEFDEACHKSGISEESKISLVRDPTHHNTSSHLLLEEDCLLNSYADVVEVSFTAEYLYITLLKYILSIIFTLLPHLCGLGDDDDG</sequence>
<feature type="region of interest" description="Disordered" evidence="2">
    <location>
        <begin position="110"/>
        <end position="326"/>
    </location>
</feature>
<keyword evidence="5" id="KW-1185">Reference proteome</keyword>
<accession>A0A8J5JKX5</accession>
<protein>
    <submittedName>
        <fullName evidence="4">PC4 and SFRS1-interacting protein-like</fullName>
    </submittedName>
</protein>
<evidence type="ECO:0000313" key="4">
    <source>
        <dbReference type="EMBL" id="KAG7160197.1"/>
    </source>
</evidence>
<feature type="compositionally biased region" description="Basic and acidic residues" evidence="2">
    <location>
        <begin position="151"/>
        <end position="190"/>
    </location>
</feature>
<organism evidence="4 5">
    <name type="scientific">Homarus americanus</name>
    <name type="common">American lobster</name>
    <dbReference type="NCBI Taxonomy" id="6706"/>
    <lineage>
        <taxon>Eukaryota</taxon>
        <taxon>Metazoa</taxon>
        <taxon>Ecdysozoa</taxon>
        <taxon>Arthropoda</taxon>
        <taxon>Crustacea</taxon>
        <taxon>Multicrustacea</taxon>
        <taxon>Malacostraca</taxon>
        <taxon>Eumalacostraca</taxon>
        <taxon>Eucarida</taxon>
        <taxon>Decapoda</taxon>
        <taxon>Pleocyemata</taxon>
        <taxon>Astacidea</taxon>
        <taxon>Nephropoidea</taxon>
        <taxon>Nephropidae</taxon>
        <taxon>Homarus</taxon>
    </lineage>
</organism>
<dbReference type="PANTHER" id="PTHR12550">
    <property type="entry name" value="HEPATOMA-DERIVED GROWTH FACTOR-RELATED"/>
    <property type="match status" value="1"/>
</dbReference>
<dbReference type="PANTHER" id="PTHR12550:SF70">
    <property type="entry name" value="JIL-1 ANCHORING AND STABILIZING PROTEIN, ISOFORM A"/>
    <property type="match status" value="1"/>
</dbReference>
<feature type="compositionally biased region" description="Basic and acidic residues" evidence="2">
    <location>
        <begin position="303"/>
        <end position="326"/>
    </location>
</feature>
<evidence type="ECO:0000313" key="5">
    <source>
        <dbReference type="Proteomes" id="UP000747542"/>
    </source>
</evidence>
<dbReference type="SUPFAM" id="SSF63748">
    <property type="entry name" value="Tudor/PWWP/MBT"/>
    <property type="match status" value="1"/>
</dbReference>
<dbReference type="InterPro" id="IPR035441">
    <property type="entry name" value="TFIIS/LEDGF_dom_sf"/>
</dbReference>
<dbReference type="SUPFAM" id="SSF140576">
    <property type="entry name" value="HIV integrase-binding domain"/>
    <property type="match status" value="1"/>
</dbReference>
<dbReference type="InterPro" id="IPR036218">
    <property type="entry name" value="HIVI-bd_sf"/>
</dbReference>
<feature type="compositionally biased region" description="Polar residues" evidence="2">
    <location>
        <begin position="191"/>
        <end position="204"/>
    </location>
</feature>
<dbReference type="AlphaFoldDB" id="A0A8J5JKX5"/>
<name>A0A8J5JKX5_HOMAM</name>
<dbReference type="Pfam" id="PF11467">
    <property type="entry name" value="LEDGF"/>
    <property type="match status" value="1"/>
</dbReference>
<dbReference type="EMBL" id="JAHLQT010031643">
    <property type="protein sequence ID" value="KAG7160197.1"/>
    <property type="molecule type" value="Genomic_DNA"/>
</dbReference>
<keyword evidence="1" id="KW-0539">Nucleus</keyword>
<feature type="region of interest" description="Disordered" evidence="2">
    <location>
        <begin position="431"/>
        <end position="451"/>
    </location>
</feature>
<dbReference type="InterPro" id="IPR021567">
    <property type="entry name" value="LEDGF_IBD"/>
</dbReference>
<comment type="caution">
    <text evidence="4">The sequence shown here is derived from an EMBL/GenBank/DDBJ whole genome shotgun (WGS) entry which is preliminary data.</text>
</comment>
<evidence type="ECO:0000256" key="2">
    <source>
        <dbReference type="SAM" id="MobiDB-lite"/>
    </source>
</evidence>
<gene>
    <name evidence="4" type="primary">PSIP1-L</name>
    <name evidence="4" type="ORF">Hamer_G012741</name>
</gene>
<feature type="non-terminal residue" evidence="4">
    <location>
        <position position="638"/>
    </location>
</feature>
<dbReference type="Gene3D" id="2.30.30.140">
    <property type="match status" value="1"/>
</dbReference>
<evidence type="ECO:0000256" key="1">
    <source>
        <dbReference type="ARBA" id="ARBA00023242"/>
    </source>
</evidence>
<evidence type="ECO:0000259" key="3">
    <source>
        <dbReference type="Pfam" id="PF11467"/>
    </source>
</evidence>
<dbReference type="Proteomes" id="UP000747542">
    <property type="component" value="Unassembled WGS sequence"/>
</dbReference>
<feature type="domain" description="Lens epithelium-derived growth factor integrase-binding" evidence="3">
    <location>
        <begin position="459"/>
        <end position="558"/>
    </location>
</feature>
<proteinExistence type="predicted"/>
<dbReference type="Gene3D" id="1.20.930.10">
    <property type="entry name" value="Conserved domain common to transcription factors TFIIS, elongin A, CRSP70"/>
    <property type="match status" value="1"/>
</dbReference>